<gene>
    <name evidence="10" type="ORF">Lalb_Chr15g0089371</name>
</gene>
<name>A0A6A5PEY9_LUPAL</name>
<keyword evidence="11" id="KW-1185">Reference proteome</keyword>
<keyword evidence="7" id="KW-0106">Calcium</keyword>
<dbReference type="GO" id="GO:0005829">
    <property type="term" value="C:cytosol"/>
    <property type="evidence" value="ECO:0007669"/>
    <property type="project" value="UniProtKB-SubCell"/>
</dbReference>
<dbReference type="GO" id="GO:0046872">
    <property type="term" value="F:metal ion binding"/>
    <property type="evidence" value="ECO:0007669"/>
    <property type="project" value="UniProtKB-KW"/>
</dbReference>
<feature type="domain" description="Bet v I/Major latex protein" evidence="9">
    <location>
        <begin position="2"/>
        <end position="154"/>
    </location>
</feature>
<dbReference type="GO" id="GO:0016787">
    <property type="term" value="F:hydrolase activity"/>
    <property type="evidence" value="ECO:0007669"/>
    <property type="project" value="UniProtKB-KW"/>
</dbReference>
<dbReference type="InterPro" id="IPR023393">
    <property type="entry name" value="START-like_dom_sf"/>
</dbReference>
<dbReference type="GO" id="GO:0005634">
    <property type="term" value="C:nucleus"/>
    <property type="evidence" value="ECO:0007669"/>
    <property type="project" value="TreeGrafter"/>
</dbReference>
<dbReference type="Gene3D" id="3.30.530.20">
    <property type="match status" value="1"/>
</dbReference>
<keyword evidence="5" id="KW-0378">Hydrolase</keyword>
<evidence type="ECO:0000313" key="10">
    <source>
        <dbReference type="EMBL" id="KAE9599236.1"/>
    </source>
</evidence>
<comment type="caution">
    <text evidence="10">The sequence shown here is derived from an EMBL/GenBank/DDBJ whole genome shotgun (WGS) entry which is preliminary data.</text>
</comment>
<keyword evidence="8" id="KW-0568">Pathogenesis-related protein</keyword>
<evidence type="ECO:0000256" key="5">
    <source>
        <dbReference type="ARBA" id="ARBA00022801"/>
    </source>
</evidence>
<dbReference type="OrthoDB" id="1880172at2759"/>
<comment type="subcellular location">
    <subcellularLocation>
        <location evidence="1">Cytoplasm</location>
        <location evidence="1">Cytosol</location>
    </subcellularLocation>
</comment>
<keyword evidence="4" id="KW-0479">Metal-binding</keyword>
<evidence type="ECO:0000256" key="6">
    <source>
        <dbReference type="ARBA" id="ARBA00022821"/>
    </source>
</evidence>
<dbReference type="GO" id="GO:0009738">
    <property type="term" value="P:abscisic acid-activated signaling pathway"/>
    <property type="evidence" value="ECO:0007669"/>
    <property type="project" value="InterPro"/>
</dbReference>
<keyword evidence="3" id="KW-0540">Nuclease</keyword>
<accession>A0A6A5PEY9</accession>
<comment type="similarity">
    <text evidence="2">Belongs to the BetVI family.</text>
</comment>
<dbReference type="GO" id="GO:0038023">
    <property type="term" value="F:signaling receptor activity"/>
    <property type="evidence" value="ECO:0007669"/>
    <property type="project" value="InterPro"/>
</dbReference>
<organism evidence="10 11">
    <name type="scientific">Lupinus albus</name>
    <name type="common">White lupine</name>
    <name type="synonym">Lupinus termis</name>
    <dbReference type="NCBI Taxonomy" id="3870"/>
    <lineage>
        <taxon>Eukaryota</taxon>
        <taxon>Viridiplantae</taxon>
        <taxon>Streptophyta</taxon>
        <taxon>Embryophyta</taxon>
        <taxon>Tracheophyta</taxon>
        <taxon>Spermatophyta</taxon>
        <taxon>Magnoliopsida</taxon>
        <taxon>eudicotyledons</taxon>
        <taxon>Gunneridae</taxon>
        <taxon>Pentapetalae</taxon>
        <taxon>rosids</taxon>
        <taxon>fabids</taxon>
        <taxon>Fabales</taxon>
        <taxon>Fabaceae</taxon>
        <taxon>Papilionoideae</taxon>
        <taxon>50 kb inversion clade</taxon>
        <taxon>genistoids sensu lato</taxon>
        <taxon>core genistoids</taxon>
        <taxon>Genisteae</taxon>
        <taxon>Lupinus</taxon>
    </lineage>
</organism>
<dbReference type="PRINTS" id="PR00634">
    <property type="entry name" value="BETALLERGEN"/>
</dbReference>
<dbReference type="PANTHER" id="PTHR31213:SF80">
    <property type="entry name" value="PATHOGENESIS-RELATED PROTEIN 10"/>
    <property type="match status" value="1"/>
</dbReference>
<evidence type="ECO:0000313" key="11">
    <source>
        <dbReference type="Proteomes" id="UP000447434"/>
    </source>
</evidence>
<keyword evidence="6" id="KW-0611">Plant defense</keyword>
<evidence type="ECO:0000256" key="1">
    <source>
        <dbReference type="ARBA" id="ARBA00004514"/>
    </source>
</evidence>
<dbReference type="EMBL" id="WOCE01000015">
    <property type="protein sequence ID" value="KAE9599236.1"/>
    <property type="molecule type" value="Genomic_DNA"/>
</dbReference>
<dbReference type="AlphaFoldDB" id="A0A6A5PEY9"/>
<dbReference type="InterPro" id="IPR000916">
    <property type="entry name" value="Bet_v_I/MLP"/>
</dbReference>
<dbReference type="GO" id="GO:0004864">
    <property type="term" value="F:protein phosphatase inhibitor activity"/>
    <property type="evidence" value="ECO:0007669"/>
    <property type="project" value="InterPro"/>
</dbReference>
<evidence type="ECO:0000259" key="9">
    <source>
        <dbReference type="Pfam" id="PF00407"/>
    </source>
</evidence>
<evidence type="ECO:0000256" key="7">
    <source>
        <dbReference type="ARBA" id="ARBA00022837"/>
    </source>
</evidence>
<dbReference type="InterPro" id="IPR024949">
    <property type="entry name" value="Bet_v_I_allergen"/>
</dbReference>
<dbReference type="InterPro" id="IPR050279">
    <property type="entry name" value="Plant_def-hormone_signal"/>
</dbReference>
<dbReference type="SUPFAM" id="SSF55961">
    <property type="entry name" value="Bet v1-like"/>
    <property type="match status" value="1"/>
</dbReference>
<protein>
    <submittedName>
        <fullName evidence="10">Putative START-like domain, Bet v I type allergen</fullName>
    </submittedName>
</protein>
<evidence type="ECO:0000256" key="3">
    <source>
        <dbReference type="ARBA" id="ARBA00022722"/>
    </source>
</evidence>
<evidence type="ECO:0000256" key="8">
    <source>
        <dbReference type="ARBA" id="ARBA00023265"/>
    </source>
</evidence>
<sequence>MGVFTHEFATHSLVAPSRLYKAMASDFGNLLPKIVDAIHSVETVQGNGAAGTILKVTLVEGDGSRYSFHKIETIDEAKLVYNYSVFGGTGLPDTWEKITFETLVLEGPNGGSIRNAKVKYFTKGDAKVNEEVFKNDKIRADRLVKFLESYLLENPDYK</sequence>
<dbReference type="FunFam" id="3.30.530.20:FF:000007">
    <property type="entry name" value="Major pollen allergen Bet v 1-A"/>
    <property type="match status" value="1"/>
</dbReference>
<dbReference type="GO" id="GO:0004518">
    <property type="term" value="F:nuclease activity"/>
    <property type="evidence" value="ECO:0007669"/>
    <property type="project" value="UniProtKB-KW"/>
</dbReference>
<proteinExistence type="inferred from homology"/>
<evidence type="ECO:0000256" key="4">
    <source>
        <dbReference type="ARBA" id="ARBA00022723"/>
    </source>
</evidence>
<reference evidence="11" key="1">
    <citation type="journal article" date="2020" name="Nat. Commun.">
        <title>Genome sequence of the cluster root forming white lupin.</title>
        <authorList>
            <person name="Hufnagel B."/>
            <person name="Marques A."/>
            <person name="Soriano A."/>
            <person name="Marques L."/>
            <person name="Divol F."/>
            <person name="Doumas P."/>
            <person name="Sallet E."/>
            <person name="Mancinotti D."/>
            <person name="Carrere S."/>
            <person name="Marande W."/>
            <person name="Arribat S."/>
            <person name="Keller J."/>
            <person name="Huneau C."/>
            <person name="Blein T."/>
            <person name="Aime D."/>
            <person name="Laguerre M."/>
            <person name="Taylor J."/>
            <person name="Schubert V."/>
            <person name="Nelson M."/>
            <person name="Geu-Flores F."/>
            <person name="Crespi M."/>
            <person name="Gallardo-Guerrero K."/>
            <person name="Delaux P.-M."/>
            <person name="Salse J."/>
            <person name="Berges H."/>
            <person name="Guyot R."/>
            <person name="Gouzy J."/>
            <person name="Peret B."/>
        </authorList>
    </citation>
    <scope>NUCLEOTIDE SEQUENCE [LARGE SCALE GENOMIC DNA]</scope>
    <source>
        <strain evidence="11">cv. Amiga</strain>
    </source>
</reference>
<dbReference type="GO" id="GO:0010427">
    <property type="term" value="F:abscisic acid binding"/>
    <property type="evidence" value="ECO:0007669"/>
    <property type="project" value="InterPro"/>
</dbReference>
<dbReference type="Proteomes" id="UP000447434">
    <property type="component" value="Chromosome 15"/>
</dbReference>
<evidence type="ECO:0000256" key="2">
    <source>
        <dbReference type="ARBA" id="ARBA00009744"/>
    </source>
</evidence>
<dbReference type="GO" id="GO:0006952">
    <property type="term" value="P:defense response"/>
    <property type="evidence" value="ECO:0007669"/>
    <property type="project" value="UniProtKB-KW"/>
</dbReference>
<dbReference type="CDD" id="cd07816">
    <property type="entry name" value="Bet_v1-like"/>
    <property type="match status" value="1"/>
</dbReference>
<dbReference type="PANTHER" id="PTHR31213">
    <property type="entry name" value="OS08G0374000 PROTEIN-RELATED"/>
    <property type="match status" value="1"/>
</dbReference>
<dbReference type="Pfam" id="PF00407">
    <property type="entry name" value="Bet_v_1"/>
    <property type="match status" value="1"/>
</dbReference>